<comment type="caution">
    <text evidence="1">The sequence shown here is derived from an EMBL/GenBank/DDBJ whole genome shotgun (WGS) entry which is preliminary data.</text>
</comment>
<keyword evidence="2" id="KW-1185">Reference proteome</keyword>
<reference evidence="2" key="1">
    <citation type="journal article" date="2022" name="Mol. Ecol. Resour.">
        <title>The genomes of chicory, endive, great burdock and yacon provide insights into Asteraceae palaeo-polyploidization history and plant inulin production.</title>
        <authorList>
            <person name="Fan W."/>
            <person name="Wang S."/>
            <person name="Wang H."/>
            <person name="Wang A."/>
            <person name="Jiang F."/>
            <person name="Liu H."/>
            <person name="Zhao H."/>
            <person name="Xu D."/>
            <person name="Zhang Y."/>
        </authorList>
    </citation>
    <scope>NUCLEOTIDE SEQUENCE [LARGE SCALE GENOMIC DNA]</scope>
    <source>
        <strain evidence="2">cv. Yunnan</strain>
    </source>
</reference>
<dbReference type="EMBL" id="CM042025">
    <property type="protein sequence ID" value="KAI3806368.1"/>
    <property type="molecule type" value="Genomic_DNA"/>
</dbReference>
<proteinExistence type="predicted"/>
<protein>
    <submittedName>
        <fullName evidence="1">Uncharacterized protein</fullName>
    </submittedName>
</protein>
<accession>A0ACB9IFB5</accession>
<organism evidence="1 2">
    <name type="scientific">Smallanthus sonchifolius</name>
    <dbReference type="NCBI Taxonomy" id="185202"/>
    <lineage>
        <taxon>Eukaryota</taxon>
        <taxon>Viridiplantae</taxon>
        <taxon>Streptophyta</taxon>
        <taxon>Embryophyta</taxon>
        <taxon>Tracheophyta</taxon>
        <taxon>Spermatophyta</taxon>
        <taxon>Magnoliopsida</taxon>
        <taxon>eudicotyledons</taxon>
        <taxon>Gunneridae</taxon>
        <taxon>Pentapetalae</taxon>
        <taxon>asterids</taxon>
        <taxon>campanulids</taxon>
        <taxon>Asterales</taxon>
        <taxon>Asteraceae</taxon>
        <taxon>Asteroideae</taxon>
        <taxon>Heliantheae alliance</taxon>
        <taxon>Millerieae</taxon>
        <taxon>Smallanthus</taxon>
    </lineage>
</organism>
<evidence type="ECO:0000313" key="2">
    <source>
        <dbReference type="Proteomes" id="UP001056120"/>
    </source>
</evidence>
<evidence type="ECO:0000313" key="1">
    <source>
        <dbReference type="EMBL" id="KAI3806368.1"/>
    </source>
</evidence>
<reference evidence="1 2" key="2">
    <citation type="journal article" date="2022" name="Mol. Ecol. Resour.">
        <title>The genomes of chicory, endive, great burdock and yacon provide insights into Asteraceae paleo-polyploidization history and plant inulin production.</title>
        <authorList>
            <person name="Fan W."/>
            <person name="Wang S."/>
            <person name="Wang H."/>
            <person name="Wang A."/>
            <person name="Jiang F."/>
            <person name="Liu H."/>
            <person name="Zhao H."/>
            <person name="Xu D."/>
            <person name="Zhang Y."/>
        </authorList>
    </citation>
    <scope>NUCLEOTIDE SEQUENCE [LARGE SCALE GENOMIC DNA]</scope>
    <source>
        <strain evidence="2">cv. Yunnan</strain>
        <tissue evidence="1">Leaves</tissue>
    </source>
</reference>
<dbReference type="Proteomes" id="UP001056120">
    <property type="component" value="Linkage Group LG08"/>
</dbReference>
<gene>
    <name evidence="1" type="ORF">L1987_22269</name>
</gene>
<name>A0ACB9IFB5_9ASTR</name>
<sequence>MACPGRTRVCLVRASSINHWTRVRVHGIVKGLAVPSTRWSSGSEMWIDGGLRVFVQGYATVQNRNGTHGVLISYLSMLITLKPSTAVIVGQPSNRSVITLIFCIRNLPTKSVVVKGSGDSHHDRHVQQRRQHWFNMKERWLDEEGANRSRFSSFLDDPLFSCVECDFAFLVVVDLQKQVNLDGENEDFGV</sequence>